<sequence>MDSPIPADVHRWVNQVHRIDWAKAVPAGFSGGVVYDCRAGSVDRFALKMWPAGTSRTRVDEVHAIVRMARQNGCPYVPETIATATIGGRQWELATWMPGDVAADDATVETIQLGAAAIARFHRSVVSAGLASQLSSPLSSQVSKAVTSRIERLASLRHEVPQVLTVVDRGVPELPHRLAVAVDRAVQKLRSGWLAASGRIAARLSDFEKRPVPSQVVLCDVHREHVLFADGGVSGLIDFDAVRLDSPATDLARWIGGFLVHRDRESRNEVWEAGMAGFREENVLNGKLATDMDDISFLALARALHNATMWIGLANWLTWIVLENRSFHADILRIAERIDVLTELADSDEPPWGHSLR</sequence>
<keyword evidence="2" id="KW-0808">Transferase</keyword>
<evidence type="ECO:0000313" key="3">
    <source>
        <dbReference type="Proteomes" id="UP000318288"/>
    </source>
</evidence>
<organism evidence="2 3">
    <name type="scientific">Rubripirellula tenax</name>
    <dbReference type="NCBI Taxonomy" id="2528015"/>
    <lineage>
        <taxon>Bacteria</taxon>
        <taxon>Pseudomonadati</taxon>
        <taxon>Planctomycetota</taxon>
        <taxon>Planctomycetia</taxon>
        <taxon>Pirellulales</taxon>
        <taxon>Pirellulaceae</taxon>
        <taxon>Rubripirellula</taxon>
    </lineage>
</organism>
<evidence type="ECO:0000259" key="1">
    <source>
        <dbReference type="Pfam" id="PF01636"/>
    </source>
</evidence>
<dbReference type="InterPro" id="IPR002575">
    <property type="entry name" value="Aminoglycoside_PTrfase"/>
</dbReference>
<protein>
    <submittedName>
        <fullName evidence="2">Phosphotransferase enzyme family protein</fullName>
    </submittedName>
</protein>
<keyword evidence="3" id="KW-1185">Reference proteome</keyword>
<dbReference type="OrthoDB" id="283096at2"/>
<evidence type="ECO:0000313" key="2">
    <source>
        <dbReference type="EMBL" id="TWU48541.1"/>
    </source>
</evidence>
<dbReference type="Pfam" id="PF01636">
    <property type="entry name" value="APH"/>
    <property type="match status" value="1"/>
</dbReference>
<dbReference type="EMBL" id="SJPW01000006">
    <property type="protein sequence ID" value="TWU48541.1"/>
    <property type="molecule type" value="Genomic_DNA"/>
</dbReference>
<proteinExistence type="predicted"/>
<dbReference type="GO" id="GO:0016740">
    <property type="term" value="F:transferase activity"/>
    <property type="evidence" value="ECO:0007669"/>
    <property type="project" value="UniProtKB-KW"/>
</dbReference>
<comment type="caution">
    <text evidence="2">The sequence shown here is derived from an EMBL/GenBank/DDBJ whole genome shotgun (WGS) entry which is preliminary data.</text>
</comment>
<feature type="domain" description="Aminoglycoside phosphotransferase" evidence="1">
    <location>
        <begin position="24"/>
        <end position="255"/>
    </location>
</feature>
<dbReference type="AlphaFoldDB" id="A0A5C6ELR8"/>
<dbReference type="RefSeq" id="WP_146459944.1">
    <property type="nucleotide sequence ID" value="NZ_SJPW01000006.1"/>
</dbReference>
<name>A0A5C6ELR8_9BACT</name>
<accession>A0A5C6ELR8</accession>
<dbReference type="Proteomes" id="UP000318288">
    <property type="component" value="Unassembled WGS sequence"/>
</dbReference>
<gene>
    <name evidence="2" type="ORF">Poly51_44410</name>
</gene>
<dbReference type="InterPro" id="IPR011009">
    <property type="entry name" value="Kinase-like_dom_sf"/>
</dbReference>
<dbReference type="Gene3D" id="3.90.1200.10">
    <property type="match status" value="1"/>
</dbReference>
<dbReference type="SUPFAM" id="SSF56112">
    <property type="entry name" value="Protein kinase-like (PK-like)"/>
    <property type="match status" value="1"/>
</dbReference>
<reference evidence="2 3" key="1">
    <citation type="submission" date="2019-02" db="EMBL/GenBank/DDBJ databases">
        <title>Deep-cultivation of Planctomycetes and their phenomic and genomic characterization uncovers novel biology.</title>
        <authorList>
            <person name="Wiegand S."/>
            <person name="Jogler M."/>
            <person name="Boedeker C."/>
            <person name="Pinto D."/>
            <person name="Vollmers J."/>
            <person name="Rivas-Marin E."/>
            <person name="Kohn T."/>
            <person name="Peeters S.H."/>
            <person name="Heuer A."/>
            <person name="Rast P."/>
            <person name="Oberbeckmann S."/>
            <person name="Bunk B."/>
            <person name="Jeske O."/>
            <person name="Meyerdierks A."/>
            <person name="Storesund J.E."/>
            <person name="Kallscheuer N."/>
            <person name="Luecker S."/>
            <person name="Lage O.M."/>
            <person name="Pohl T."/>
            <person name="Merkel B.J."/>
            <person name="Hornburger P."/>
            <person name="Mueller R.-W."/>
            <person name="Bruemmer F."/>
            <person name="Labrenz M."/>
            <person name="Spormann A.M."/>
            <person name="Op Den Camp H."/>
            <person name="Overmann J."/>
            <person name="Amann R."/>
            <person name="Jetten M.S.M."/>
            <person name="Mascher T."/>
            <person name="Medema M.H."/>
            <person name="Devos D.P."/>
            <person name="Kaster A.-K."/>
            <person name="Ovreas L."/>
            <person name="Rohde M."/>
            <person name="Galperin M.Y."/>
            <person name="Jogler C."/>
        </authorList>
    </citation>
    <scope>NUCLEOTIDE SEQUENCE [LARGE SCALE GENOMIC DNA]</scope>
    <source>
        <strain evidence="2 3">Poly51</strain>
    </source>
</reference>